<keyword evidence="2" id="KW-1133">Transmembrane helix</keyword>
<sequence>MEKLYKIIKNIKGLPQATEYEDYIINILKDHKIELFEKDKDKHPIIKTLNNEKNEKEVELKKTKSIREEAKKAIEDKNAIKKANLLREFPRNIHAGGGDDNDVKDLKIELNLNKKKLKEIYIKLYNIIDYNKNNDKNLHNFIIELKNDVEYLENNNDAKKGSDKSVEVSHDKGIYEDIWYDYNLAVNKTNNKQDKWKKYLSYLTEGEKVYDRVIQNNLDPEIVLKINFRDKSIYIFLMFLIRTINIIALEFLIEYNLIKTLQYTIMLYGFMYLFIILLLVILVNYDSYKLRILFNYLNIHINSSNLLLQNVLFIIFIILVYILVKSDDFLKYFGDLFDFTNIYNNIYKFNESLNENSDINLTQNEKLKLLYRIDIISMIIFIFSAFLVLIL</sequence>
<accession>A0A7S9XHH6</accession>
<feature type="transmembrane region" description="Helical" evidence="2">
    <location>
        <begin position="369"/>
        <end position="390"/>
    </location>
</feature>
<keyword evidence="1" id="KW-0175">Coiled coil</keyword>
<feature type="transmembrane region" description="Helical" evidence="2">
    <location>
        <begin position="265"/>
        <end position="285"/>
    </location>
</feature>
<name>A0A7S9XHH6_9VIRU</name>
<protein>
    <submittedName>
        <fullName evidence="3">Uncharacterized protein</fullName>
    </submittedName>
</protein>
<feature type="coiled-coil region" evidence="1">
    <location>
        <begin position="46"/>
        <end position="73"/>
    </location>
</feature>
<evidence type="ECO:0000256" key="1">
    <source>
        <dbReference type="SAM" id="Coils"/>
    </source>
</evidence>
<keyword evidence="2" id="KW-0472">Membrane</keyword>
<evidence type="ECO:0000313" key="3">
    <source>
        <dbReference type="EMBL" id="QPI16615.1"/>
    </source>
</evidence>
<feature type="transmembrane region" description="Helical" evidence="2">
    <location>
        <begin position="233"/>
        <end position="253"/>
    </location>
</feature>
<evidence type="ECO:0000256" key="2">
    <source>
        <dbReference type="SAM" id="Phobius"/>
    </source>
</evidence>
<feature type="transmembrane region" description="Helical" evidence="2">
    <location>
        <begin position="306"/>
        <end position="324"/>
    </location>
</feature>
<organism evidence="3">
    <name type="scientific">Virus NIOZ-UU159</name>
    <dbReference type="NCBI Taxonomy" id="2763270"/>
    <lineage>
        <taxon>Viruses</taxon>
    </lineage>
</organism>
<dbReference type="EMBL" id="MW030589">
    <property type="protein sequence ID" value="QPI16615.1"/>
    <property type="molecule type" value="Genomic_DNA"/>
</dbReference>
<reference evidence="3" key="1">
    <citation type="submission" date="2020-08" db="EMBL/GenBank/DDBJ databases">
        <title>Bridging the membrane lipid divide: bacteria of the FCB group superphylum have the potential to synthesize archaeal ether lipids.</title>
        <authorList>
            <person name="Villanueva L."/>
            <person name="von Meijenfeldt F.A.B."/>
            <person name="Westbye A.B."/>
            <person name="Yadav S."/>
            <person name="Hopmans E.C."/>
            <person name="Dutilh B.E."/>
            <person name="Sinninghe Damste J.S."/>
        </authorList>
    </citation>
    <scope>NUCLEOTIDE SEQUENCE</scope>
    <source>
        <strain evidence="3">NIOZ-UU159</strain>
    </source>
</reference>
<keyword evidence="2" id="KW-0812">Transmembrane</keyword>
<gene>
    <name evidence="3" type="ORF">NIOZUU159_00107</name>
</gene>
<proteinExistence type="predicted"/>